<dbReference type="InterPro" id="IPR011009">
    <property type="entry name" value="Kinase-like_dom_sf"/>
</dbReference>
<dbReference type="GO" id="GO:0016301">
    <property type="term" value="F:kinase activity"/>
    <property type="evidence" value="ECO:0007669"/>
    <property type="project" value="UniProtKB-UniRule"/>
</dbReference>
<reference evidence="3 4" key="1">
    <citation type="submission" date="2019-04" db="EMBL/GenBank/DDBJ databases">
        <title>Altererythrobacter aquimixticola sp. nov., isolated from sediment of junction between the ocean and a freshwater spring.</title>
        <authorList>
            <person name="Yoon J.-H."/>
        </authorList>
    </citation>
    <scope>NUCLEOTIDE SEQUENCE [LARGE SCALE GENOMIC DNA]</scope>
    <source>
        <strain evidence="3 4">SSKS-13</strain>
    </source>
</reference>
<dbReference type="SUPFAM" id="SSF56112">
    <property type="entry name" value="Protein kinase-like (PK-like)"/>
    <property type="match status" value="1"/>
</dbReference>
<evidence type="ECO:0000256" key="1">
    <source>
        <dbReference type="ARBA" id="ARBA00009460"/>
    </source>
</evidence>
<dbReference type="PIRSF" id="PIRSF006221">
    <property type="entry name" value="Ketosamine-3-kinase"/>
    <property type="match status" value="1"/>
</dbReference>
<proteinExistence type="inferred from homology"/>
<protein>
    <submittedName>
        <fullName evidence="3">Aminoglycoside phosphotransferase</fullName>
    </submittedName>
</protein>
<dbReference type="InterPro" id="IPR016477">
    <property type="entry name" value="Fructo-/Ketosamine-3-kinase"/>
</dbReference>
<sequence>MSWAETIAAITGSAVTGSKRLSGGSLGGATRLDLADGRVIVAKQGGDVPVESAMLAALAEAGAPVPEVLHCADDLLLMAFVESEGGAGDGGWQDLARVLAKLHAPREEPYGWDADYHFAEVAIANARSDNWSTFWGEHRIACHAKYLGPVTAARLEALAGRMGDILPATPPASLLHGDLWGGNILFAKGRVAALIDPACYIGHREVDIAMLTLFDHPPEEFFEGCELEEGWRERLPAYRLWPLLVHLRLFGESYRAPVERALDALGA</sequence>
<accession>A0A4T3EYF9</accession>
<dbReference type="EMBL" id="SSHH01000003">
    <property type="protein sequence ID" value="TIX49688.1"/>
    <property type="molecule type" value="Genomic_DNA"/>
</dbReference>
<dbReference type="Pfam" id="PF03881">
    <property type="entry name" value="Fructosamin_kin"/>
    <property type="match status" value="1"/>
</dbReference>
<dbReference type="Gene3D" id="3.90.1200.10">
    <property type="match status" value="1"/>
</dbReference>
<dbReference type="PANTHER" id="PTHR12149:SF8">
    <property type="entry name" value="PROTEIN-RIBULOSAMINE 3-KINASE"/>
    <property type="match status" value="1"/>
</dbReference>
<name>A0A4T3EYF9_9SPHN</name>
<keyword evidence="4" id="KW-1185">Reference proteome</keyword>
<dbReference type="RefSeq" id="WP_136694165.1">
    <property type="nucleotide sequence ID" value="NZ_SSHH01000003.1"/>
</dbReference>
<dbReference type="Proteomes" id="UP000309389">
    <property type="component" value="Unassembled WGS sequence"/>
</dbReference>
<comment type="similarity">
    <text evidence="1 2">Belongs to the fructosamine kinase family.</text>
</comment>
<evidence type="ECO:0000313" key="3">
    <source>
        <dbReference type="EMBL" id="TIX49688.1"/>
    </source>
</evidence>
<keyword evidence="2 3" id="KW-0808">Transferase</keyword>
<gene>
    <name evidence="3" type="ORF">E5222_12800</name>
</gene>
<dbReference type="PANTHER" id="PTHR12149">
    <property type="entry name" value="FRUCTOSAMINE 3 KINASE-RELATED PROTEIN"/>
    <property type="match status" value="1"/>
</dbReference>
<keyword evidence="2" id="KW-0418">Kinase</keyword>
<comment type="caution">
    <text evidence="3">The sequence shown here is derived from an EMBL/GenBank/DDBJ whole genome shotgun (WGS) entry which is preliminary data.</text>
</comment>
<dbReference type="Gene3D" id="3.30.200.20">
    <property type="entry name" value="Phosphorylase Kinase, domain 1"/>
    <property type="match status" value="1"/>
</dbReference>
<evidence type="ECO:0000256" key="2">
    <source>
        <dbReference type="PIRNR" id="PIRNR006221"/>
    </source>
</evidence>
<dbReference type="AlphaFoldDB" id="A0A4T3EYF9"/>
<organism evidence="3 4">
    <name type="scientific">Alteraurantiacibacter aquimixticola</name>
    <dbReference type="NCBI Taxonomy" id="2489173"/>
    <lineage>
        <taxon>Bacteria</taxon>
        <taxon>Pseudomonadati</taxon>
        <taxon>Pseudomonadota</taxon>
        <taxon>Alphaproteobacteria</taxon>
        <taxon>Sphingomonadales</taxon>
        <taxon>Erythrobacteraceae</taxon>
        <taxon>Alteraurantiacibacter</taxon>
    </lineage>
</organism>
<evidence type="ECO:0000313" key="4">
    <source>
        <dbReference type="Proteomes" id="UP000309389"/>
    </source>
</evidence>
<dbReference type="OrthoDB" id="5291879at2"/>